<evidence type="ECO:0000256" key="5">
    <source>
        <dbReference type="ARBA" id="ARBA00023008"/>
    </source>
</evidence>
<evidence type="ECO:0000313" key="12">
    <source>
        <dbReference type="Proteomes" id="UP000193240"/>
    </source>
</evidence>
<dbReference type="Pfam" id="PF07732">
    <property type="entry name" value="Cu-oxidase_3"/>
    <property type="match status" value="1"/>
</dbReference>
<dbReference type="CDD" id="cd13877">
    <property type="entry name" value="CuRO_2_Fet3p_like"/>
    <property type="match status" value="1"/>
</dbReference>
<dbReference type="InParanoid" id="A0A1Y2LXX3"/>
<dbReference type="InterPro" id="IPR011707">
    <property type="entry name" value="Cu-oxidase-like_N"/>
</dbReference>
<feature type="signal peptide" evidence="7">
    <location>
        <begin position="1"/>
        <end position="21"/>
    </location>
</feature>
<evidence type="ECO:0000259" key="8">
    <source>
        <dbReference type="Pfam" id="PF00394"/>
    </source>
</evidence>
<dbReference type="EMBL" id="KZ107845">
    <property type="protein sequence ID" value="OSS48754.1"/>
    <property type="molecule type" value="Genomic_DNA"/>
</dbReference>
<feature type="domain" description="Plastocyanin-like" evidence="8">
    <location>
        <begin position="155"/>
        <end position="302"/>
    </location>
</feature>
<evidence type="ECO:0000256" key="3">
    <source>
        <dbReference type="ARBA" id="ARBA00022729"/>
    </source>
</evidence>
<dbReference type="STRING" id="105696.A0A1Y2LXX3"/>
<keyword evidence="12" id="KW-1185">Reference proteome</keyword>
<organism evidence="11 12">
    <name type="scientific">Epicoccum nigrum</name>
    <name type="common">Soil fungus</name>
    <name type="synonym">Epicoccum purpurascens</name>
    <dbReference type="NCBI Taxonomy" id="105696"/>
    <lineage>
        <taxon>Eukaryota</taxon>
        <taxon>Fungi</taxon>
        <taxon>Dikarya</taxon>
        <taxon>Ascomycota</taxon>
        <taxon>Pezizomycotina</taxon>
        <taxon>Dothideomycetes</taxon>
        <taxon>Pleosporomycetidae</taxon>
        <taxon>Pleosporales</taxon>
        <taxon>Pleosporineae</taxon>
        <taxon>Didymellaceae</taxon>
        <taxon>Epicoccum</taxon>
    </lineage>
</organism>
<keyword evidence="4" id="KW-0560">Oxidoreductase</keyword>
<keyword evidence="2" id="KW-0479">Metal-binding</keyword>
<keyword evidence="6" id="KW-0325">Glycoprotein</keyword>
<evidence type="ECO:0000256" key="7">
    <source>
        <dbReference type="SAM" id="SignalP"/>
    </source>
</evidence>
<comment type="similarity">
    <text evidence="1">Belongs to the multicopper oxidase family.</text>
</comment>
<sequence>MAISLSNFLLPLSILALAAQAATVTYDFDVAWTYANPDGQYNRPVIGINGQWPIPPIVATKGDQVVVNVKNSLVNETTSLHFHGLYMNGSTHMDGPPAVTQCEIQPGLSFAYNFTVDQPGTYWYHSHTKGQYPDGLRGPLIVQDPESPFKDQYDEEIVLTFSDWYHESMPKLMSGFINIANPSGAEPVPQAALVNDTQNLTVRIEPGKTYMFRMVNIGAFAAQYVWFEDHTMRVVEVDGIYTEPMDAEMLYVTAAQRYSVLVTAKNDTNSNFAFVGSMDEDLFDVVPAGLNPNVTGWLVYDDSKPKPEAKAVDSFDAQFDDFALVPYDREALYSNVDQSITLDMKMDNLNDGANYAFFNDITYVAPKVPTLYTVLSTGANATDPVIYGQNTNAFVLAQNQVVEIILNNDDPGKHPFHLHGHAFQVVARSDEEAGAFDANNSMQTAFATTPMRRDTVLVRPNGHIVLRFQSNNPGIWLFVSLQPHLRC</sequence>
<evidence type="ECO:0000256" key="1">
    <source>
        <dbReference type="ARBA" id="ARBA00010609"/>
    </source>
</evidence>
<keyword evidence="5" id="KW-0186">Copper</keyword>
<gene>
    <name evidence="11" type="ORF">B5807_06988</name>
</gene>
<accession>A0A1Y2LXX3</accession>
<dbReference type="InterPro" id="IPR001117">
    <property type="entry name" value="Cu-oxidase_2nd"/>
</dbReference>
<evidence type="ECO:0000259" key="9">
    <source>
        <dbReference type="Pfam" id="PF07731"/>
    </source>
</evidence>
<dbReference type="InterPro" id="IPR045087">
    <property type="entry name" value="Cu-oxidase_fam"/>
</dbReference>
<feature type="domain" description="Plastocyanin-like" evidence="10">
    <location>
        <begin position="30"/>
        <end position="146"/>
    </location>
</feature>
<dbReference type="GO" id="GO:0004322">
    <property type="term" value="F:ferroxidase activity"/>
    <property type="evidence" value="ECO:0007669"/>
    <property type="project" value="TreeGrafter"/>
</dbReference>
<dbReference type="FunFam" id="2.60.40.420:FF:000025">
    <property type="entry name" value="FET5p Multicopper oxidase"/>
    <property type="match status" value="1"/>
</dbReference>
<dbReference type="FunFam" id="2.60.40.420:FF:000022">
    <property type="entry name" value="FET5p Multicopper oxidase"/>
    <property type="match status" value="1"/>
</dbReference>
<dbReference type="GO" id="GO:0010106">
    <property type="term" value="P:cellular response to iron ion starvation"/>
    <property type="evidence" value="ECO:0007669"/>
    <property type="project" value="TreeGrafter"/>
</dbReference>
<dbReference type="InterPro" id="IPR011706">
    <property type="entry name" value="Cu-oxidase_C"/>
</dbReference>
<dbReference type="PANTHER" id="PTHR11709:SF361">
    <property type="entry name" value="IRON TRANSPORT MULTICOPPER OXIDASE FET3"/>
    <property type="match status" value="1"/>
</dbReference>
<dbReference type="GO" id="GO:0005507">
    <property type="term" value="F:copper ion binding"/>
    <property type="evidence" value="ECO:0007669"/>
    <property type="project" value="InterPro"/>
</dbReference>
<dbReference type="GO" id="GO:0033215">
    <property type="term" value="P:reductive iron assimilation"/>
    <property type="evidence" value="ECO:0007669"/>
    <property type="project" value="TreeGrafter"/>
</dbReference>
<dbReference type="FunCoup" id="A0A1Y2LXX3">
    <property type="interactions" value="740"/>
</dbReference>
<proteinExistence type="inferred from homology"/>
<feature type="domain" description="Plastocyanin-like" evidence="9">
    <location>
        <begin position="363"/>
        <end position="478"/>
    </location>
</feature>
<dbReference type="CDD" id="cd13851">
    <property type="entry name" value="CuRO_1_Fet3p"/>
    <property type="match status" value="1"/>
</dbReference>
<dbReference type="Gene3D" id="2.60.40.420">
    <property type="entry name" value="Cupredoxins - blue copper proteins"/>
    <property type="match status" value="3"/>
</dbReference>
<dbReference type="PANTHER" id="PTHR11709">
    <property type="entry name" value="MULTI-COPPER OXIDASE"/>
    <property type="match status" value="1"/>
</dbReference>
<evidence type="ECO:0000256" key="2">
    <source>
        <dbReference type="ARBA" id="ARBA00022723"/>
    </source>
</evidence>
<evidence type="ECO:0000256" key="4">
    <source>
        <dbReference type="ARBA" id="ARBA00023002"/>
    </source>
</evidence>
<keyword evidence="3 7" id="KW-0732">Signal</keyword>
<evidence type="ECO:0008006" key="13">
    <source>
        <dbReference type="Google" id="ProtNLM"/>
    </source>
</evidence>
<dbReference type="InterPro" id="IPR044130">
    <property type="entry name" value="CuRO_2_Fet3-like"/>
</dbReference>
<dbReference type="Proteomes" id="UP000193240">
    <property type="component" value="Unassembled WGS sequence"/>
</dbReference>
<dbReference type="Pfam" id="PF00394">
    <property type="entry name" value="Cu-oxidase"/>
    <property type="match status" value="1"/>
</dbReference>
<dbReference type="OMA" id="WHSHTEH"/>
<dbReference type="AlphaFoldDB" id="A0A1Y2LXX3"/>
<evidence type="ECO:0000313" key="11">
    <source>
        <dbReference type="EMBL" id="OSS48754.1"/>
    </source>
</evidence>
<dbReference type="Pfam" id="PF07731">
    <property type="entry name" value="Cu-oxidase_2"/>
    <property type="match status" value="1"/>
</dbReference>
<dbReference type="InterPro" id="IPR008972">
    <property type="entry name" value="Cupredoxin"/>
</dbReference>
<feature type="chain" id="PRO_5013322493" description="Laccase" evidence="7">
    <location>
        <begin position="22"/>
        <end position="487"/>
    </location>
</feature>
<protein>
    <recommendedName>
        <fullName evidence="13">Laccase</fullName>
    </recommendedName>
</protein>
<dbReference type="SUPFAM" id="SSF49503">
    <property type="entry name" value="Cupredoxins"/>
    <property type="match status" value="3"/>
</dbReference>
<evidence type="ECO:0000259" key="10">
    <source>
        <dbReference type="Pfam" id="PF07732"/>
    </source>
</evidence>
<evidence type="ECO:0000256" key="6">
    <source>
        <dbReference type="ARBA" id="ARBA00023180"/>
    </source>
</evidence>
<dbReference type="GO" id="GO:0033573">
    <property type="term" value="C:high-affinity iron permease complex"/>
    <property type="evidence" value="ECO:0007669"/>
    <property type="project" value="TreeGrafter"/>
</dbReference>
<reference evidence="11 12" key="1">
    <citation type="journal article" date="2017" name="Genome Announc.">
        <title>Genome sequence of the saprophytic ascomycete Epicoccum nigrum ICMP 19927 strain isolated from New Zealand.</title>
        <authorList>
            <person name="Fokin M."/>
            <person name="Fleetwood D."/>
            <person name="Weir B.S."/>
            <person name="Villas-Boas S.G."/>
        </authorList>
    </citation>
    <scope>NUCLEOTIDE SEQUENCE [LARGE SCALE GENOMIC DNA]</scope>
    <source>
        <strain evidence="11 12">ICMP 19927</strain>
    </source>
</reference>
<name>A0A1Y2LXX3_EPING</name>